<dbReference type="InterPro" id="IPR011035">
    <property type="entry name" value="Ribosomal_bL25/Gln-tRNA_synth"/>
</dbReference>
<dbReference type="SUPFAM" id="SSF50715">
    <property type="entry name" value="Ribosomal protein L25-like"/>
    <property type="match status" value="1"/>
</dbReference>
<dbReference type="OrthoDB" id="193674at2759"/>
<dbReference type="GO" id="GO:0022625">
    <property type="term" value="C:cytosolic large ribosomal subunit"/>
    <property type="evidence" value="ECO:0007669"/>
    <property type="project" value="TreeGrafter"/>
</dbReference>
<dbReference type="FunFam" id="2.170.120.20:FF:000006">
    <property type="entry name" value="Ribosomal protein L25/Gln-tRNA synthetase, anti-codon-binding domain-containing protein"/>
    <property type="match status" value="1"/>
</dbReference>
<name>A0A8J4RVL8_9ROSI</name>
<feature type="region of interest" description="Disordered" evidence="1">
    <location>
        <begin position="260"/>
        <end position="281"/>
    </location>
</feature>
<feature type="region of interest" description="Disordered" evidence="1">
    <location>
        <begin position="304"/>
        <end position="327"/>
    </location>
</feature>
<sequence length="327" mass="35840">MARWWRSATNNLRAAVSSHSSSQASSAGYHTIQAIPRECVGNRVSSRDRAQGRIPAVVISQHLLQKDSTAPRSMSRKHLVTTEWKQIQAILNSVELPFFCSTTFPLQIRAGSGSSHLLESGTVLPIKIHRDEATGKVLNLVFVWADDGSELKVDVPVVFKGEDVCPGLQKGGHLNRVRTSLKYLCPAELIPPKIEVDVSNLDIGDRIFMHDVEVHPSLKLLSKNENMPISSVLVSASVSAIMELVDLGFRPGLGYNEARRSRPPSWHGMTHKTNPSKTQQDLNKMTDLKKSAAASVVEVDSLGSEEEHCSKIYPCPPKPQAATSKSP</sequence>
<gene>
    <name evidence="3" type="ORF">CMV_002758</name>
</gene>
<dbReference type="PANTHER" id="PTHR33284:SF2">
    <property type="entry name" value="RIBOSOMAL PROTEIN L25_GLN-TRNA SYNTHETASE, ANTI-CODON-BINDING DOMAIN-CONTAINING PROTEIN"/>
    <property type="match status" value="1"/>
</dbReference>
<accession>A0A8J4RVL8</accession>
<dbReference type="EMBL" id="JRKL02000205">
    <property type="protein sequence ID" value="KAF3973848.1"/>
    <property type="molecule type" value="Genomic_DNA"/>
</dbReference>
<organism evidence="3 4">
    <name type="scientific">Castanea mollissima</name>
    <name type="common">Chinese chestnut</name>
    <dbReference type="NCBI Taxonomy" id="60419"/>
    <lineage>
        <taxon>Eukaryota</taxon>
        <taxon>Viridiplantae</taxon>
        <taxon>Streptophyta</taxon>
        <taxon>Embryophyta</taxon>
        <taxon>Tracheophyta</taxon>
        <taxon>Spermatophyta</taxon>
        <taxon>Magnoliopsida</taxon>
        <taxon>eudicotyledons</taxon>
        <taxon>Gunneridae</taxon>
        <taxon>Pentapetalae</taxon>
        <taxon>rosids</taxon>
        <taxon>fabids</taxon>
        <taxon>Fagales</taxon>
        <taxon>Fagaceae</taxon>
        <taxon>Castanea</taxon>
    </lineage>
</organism>
<dbReference type="Proteomes" id="UP000737018">
    <property type="component" value="Unassembled WGS sequence"/>
</dbReference>
<comment type="caution">
    <text evidence="3">The sequence shown here is derived from an EMBL/GenBank/DDBJ whole genome shotgun (WGS) entry which is preliminary data.</text>
</comment>
<dbReference type="InterPro" id="IPR020930">
    <property type="entry name" value="Ribosomal_uL5_bac-type"/>
</dbReference>
<dbReference type="InterPro" id="IPR037121">
    <property type="entry name" value="Ribosomal_bL25_C"/>
</dbReference>
<reference evidence="3" key="1">
    <citation type="submission" date="2020-03" db="EMBL/GenBank/DDBJ databases">
        <title>Castanea mollissima Vanexum genome sequencing.</title>
        <authorList>
            <person name="Staton M."/>
        </authorList>
    </citation>
    <scope>NUCLEOTIDE SEQUENCE</scope>
    <source>
        <tissue evidence="3">Leaf</tissue>
    </source>
</reference>
<proteinExistence type="predicted"/>
<dbReference type="InterPro" id="IPR029751">
    <property type="entry name" value="Ribosomal_L25_dom"/>
</dbReference>
<dbReference type="PANTHER" id="PTHR33284">
    <property type="entry name" value="RIBOSOMAL PROTEIN L25/GLN-TRNA SYNTHETASE, ANTI-CODON-BINDING DOMAIN-CONTAINING PROTEIN"/>
    <property type="match status" value="1"/>
</dbReference>
<dbReference type="GO" id="GO:0003735">
    <property type="term" value="F:structural constituent of ribosome"/>
    <property type="evidence" value="ECO:0007669"/>
    <property type="project" value="InterPro"/>
</dbReference>
<dbReference type="InterPro" id="IPR020057">
    <property type="entry name" value="Ribosomal_bL25_b-dom"/>
</dbReference>
<dbReference type="CDD" id="cd00495">
    <property type="entry name" value="Ribosomal_L25_TL5_CTC"/>
    <property type="match status" value="1"/>
</dbReference>
<evidence type="ECO:0000313" key="4">
    <source>
        <dbReference type="Proteomes" id="UP000737018"/>
    </source>
</evidence>
<dbReference type="GO" id="GO:0008097">
    <property type="term" value="F:5S rRNA binding"/>
    <property type="evidence" value="ECO:0007669"/>
    <property type="project" value="TreeGrafter"/>
</dbReference>
<evidence type="ECO:0000259" key="2">
    <source>
        <dbReference type="Pfam" id="PF14693"/>
    </source>
</evidence>
<evidence type="ECO:0000256" key="1">
    <source>
        <dbReference type="SAM" id="MobiDB-lite"/>
    </source>
</evidence>
<feature type="compositionally biased region" description="Polar residues" evidence="1">
    <location>
        <begin position="271"/>
        <end position="281"/>
    </location>
</feature>
<protein>
    <recommendedName>
        <fullName evidence="2">Large ribosomal subunit protein bL25 beta domain-containing protein</fullName>
    </recommendedName>
</protein>
<dbReference type="GO" id="GO:0006412">
    <property type="term" value="P:translation"/>
    <property type="evidence" value="ECO:0007669"/>
    <property type="project" value="InterPro"/>
</dbReference>
<dbReference type="Gene3D" id="2.170.120.20">
    <property type="entry name" value="Ribosomal protein L25, beta domain"/>
    <property type="match status" value="1"/>
</dbReference>
<keyword evidence="4" id="KW-1185">Reference proteome</keyword>
<dbReference type="Pfam" id="PF14693">
    <property type="entry name" value="Ribosomal_TL5_C"/>
    <property type="match status" value="1"/>
</dbReference>
<evidence type="ECO:0000313" key="3">
    <source>
        <dbReference type="EMBL" id="KAF3973848.1"/>
    </source>
</evidence>
<dbReference type="AlphaFoldDB" id="A0A8J4RVL8"/>
<feature type="domain" description="Large ribosomal subunit protein bL25 beta" evidence="2">
    <location>
        <begin position="151"/>
        <end position="233"/>
    </location>
</feature>